<evidence type="ECO:0000313" key="2">
    <source>
        <dbReference type="Proteomes" id="UP000007648"/>
    </source>
</evidence>
<evidence type="ECO:0000313" key="1">
    <source>
        <dbReference type="Ensembl" id="ENSSHAP00000010087.2"/>
    </source>
</evidence>
<proteinExistence type="predicted"/>
<gene>
    <name evidence="1" type="primary">CCDC87</name>
</gene>
<sequence length="887" mass="101685">MEHRTRRQPPMDRTADPEMQKVYQQLLRPLSLFPEGIQLPTTPEPLPPSQMKREARVGRDAYFLEQLSPGSLCLLVSDRLFRVGLTREVPLEHRQQLLDVILSELRYGWQMPPPEPSLSPRDQQNLRQRVETHVVLASEQLFAHYLHLLITLTRPQTESVLTDSATLTRLSAYLAVDCSRFLTSPQVYRSLVNDFIDLQGLRPFHMGPAKPEDFRKQALFPQQTFGAFQASRLCPLPWPHSTGFSEIPCSALNMSYLISLSRPAYLSVRPCPDALKGLRSIPDLDLKKYLRWLPTLTPRSSKYEEPFAQRIHPSEALNLEQGLEMGTFLQLHIPRKCCSLPNMREGRKLSDELGLGPLSPRTLTPLILGLESGTESFKGTPSEDLKHMTKTLIVERSKKPLKSSALPPLLGALTRLPNGYLRMEELQRVLKTLQEEDDSGKWDYKPIIKFSATEHAQPATVAVRWKDQTILKAAAPRVSDRAFRDSFYLKEESVLYNHLSGELDGKTVEDLDNILFAGAGIQEIYKELLSRVSADYLQFDRGPLVEPTSDQDWTRYVMSGFLNTDPNMRIINPALDGIGKHRLPSLAYDRFAPLLCPKVPKRWFRNKSSWLRWWRATLTTDDYFLYLATQECDFLHVIFHMYPEDEPVQAPVITKDTLQLPPVPPLGQEEDVGEFVSGFWDANSVLEYGLGAEGTRSLGDYKEGKQLQRRLERIWAILQVPDKDRLDMAIKYSTNARLGQLPALVGAWEKALQPIQEREILLAQLERFEQEASDPNRFFLKVDYDLWRLEKESHIRSSLHQRIKAVETLLAKLLHNIQITFGDSVTYKGRCYLEKMKKDKVEMLYWLQQERRAKNLLHVQKSSRLPSLLPKVTGNPENGFIASHPNS</sequence>
<dbReference type="Proteomes" id="UP000007648">
    <property type="component" value="Unassembled WGS sequence"/>
</dbReference>
<dbReference type="OrthoDB" id="67750at2759"/>
<keyword evidence="2" id="KW-1185">Reference proteome</keyword>
<dbReference type="eggNOG" id="ENOG502QQN1">
    <property type="taxonomic scope" value="Eukaryota"/>
</dbReference>
<dbReference type="Ensembl" id="ENSSHAT00000010176.2">
    <property type="protein sequence ID" value="ENSSHAP00000010087.2"/>
    <property type="gene ID" value="ENSSHAG00000008723.2"/>
</dbReference>
<dbReference type="InParanoid" id="G3W3T2"/>
<dbReference type="RefSeq" id="XP_031797527.1">
    <property type="nucleotide sequence ID" value="XM_031941667.1"/>
</dbReference>
<dbReference type="InterPro" id="IPR037383">
    <property type="entry name" value="CCDC87"/>
</dbReference>
<dbReference type="HOGENOM" id="CLU_016540_0_0_1"/>
<dbReference type="FunCoup" id="G3W3T2">
    <property type="interactions" value="40"/>
</dbReference>
<dbReference type="GeneID" id="100927118"/>
<dbReference type="Gene3D" id="1.20.58.1520">
    <property type="match status" value="1"/>
</dbReference>
<dbReference type="GeneTree" id="ENSGT00390000018647"/>
<reference evidence="1" key="2">
    <citation type="submission" date="2025-08" db="UniProtKB">
        <authorList>
            <consortium name="Ensembl"/>
        </authorList>
    </citation>
    <scope>IDENTIFICATION</scope>
</reference>
<accession>G3W3T2</accession>
<dbReference type="PANTHER" id="PTHR16078:SF1">
    <property type="entry name" value="COILED-COIL DOMAIN-CONTAINING PROTEIN 87"/>
    <property type="match status" value="1"/>
</dbReference>
<dbReference type="AlphaFoldDB" id="G3W3T2"/>
<dbReference type="CTD" id="55231"/>
<name>G3W3T2_SARHA</name>
<reference evidence="1 2" key="1">
    <citation type="journal article" date="2011" name="Proc. Natl. Acad. Sci. U.S.A.">
        <title>Genetic diversity and population structure of the endangered marsupial Sarcophilus harrisii (Tasmanian devil).</title>
        <authorList>
            <person name="Miller W."/>
            <person name="Hayes V.M."/>
            <person name="Ratan A."/>
            <person name="Petersen D.C."/>
            <person name="Wittekindt N.E."/>
            <person name="Miller J."/>
            <person name="Walenz B."/>
            <person name="Knight J."/>
            <person name="Qi J."/>
            <person name="Zhao F."/>
            <person name="Wang Q."/>
            <person name="Bedoya-Reina O.C."/>
            <person name="Katiyar N."/>
            <person name="Tomsho L.P."/>
            <person name="Kasson L.M."/>
            <person name="Hardie R.A."/>
            <person name="Woodbridge P."/>
            <person name="Tindall E.A."/>
            <person name="Bertelsen M.F."/>
            <person name="Dixon D."/>
            <person name="Pyecroft S."/>
            <person name="Helgen K.M."/>
            <person name="Lesk A.M."/>
            <person name="Pringle T.H."/>
            <person name="Patterson N."/>
            <person name="Zhang Y."/>
            <person name="Kreiss A."/>
            <person name="Woods G.M."/>
            <person name="Jones M.E."/>
            <person name="Schuster S.C."/>
        </authorList>
    </citation>
    <scope>NUCLEOTIDE SEQUENCE [LARGE SCALE GENOMIC DNA]</scope>
</reference>
<reference evidence="1" key="3">
    <citation type="submission" date="2025-09" db="UniProtKB">
        <authorList>
            <consortium name="Ensembl"/>
        </authorList>
    </citation>
    <scope>IDENTIFICATION</scope>
</reference>
<organism evidence="1 2">
    <name type="scientific">Sarcophilus harrisii</name>
    <name type="common">Tasmanian devil</name>
    <name type="synonym">Sarcophilus laniarius</name>
    <dbReference type="NCBI Taxonomy" id="9305"/>
    <lineage>
        <taxon>Eukaryota</taxon>
        <taxon>Metazoa</taxon>
        <taxon>Chordata</taxon>
        <taxon>Craniata</taxon>
        <taxon>Vertebrata</taxon>
        <taxon>Euteleostomi</taxon>
        <taxon>Mammalia</taxon>
        <taxon>Metatheria</taxon>
        <taxon>Dasyuromorphia</taxon>
        <taxon>Dasyuridae</taxon>
        <taxon>Sarcophilus</taxon>
    </lineage>
</organism>
<dbReference type="PANTHER" id="PTHR16078">
    <property type="entry name" value="COILED-COIL DOMAIN-CONTAINING PROTEIN 87"/>
    <property type="match status" value="1"/>
</dbReference>
<dbReference type="KEGG" id="shr:100927118"/>
<protein>
    <submittedName>
        <fullName evidence="1">Coiled-coil domain containing 87</fullName>
    </submittedName>
</protein>